<dbReference type="OrthoDB" id="3038309at2759"/>
<protein>
    <submittedName>
        <fullName evidence="5">TPR-like protein</fullName>
    </submittedName>
</protein>
<dbReference type="PANTHER" id="PTHR45641:SF19">
    <property type="entry name" value="NEPHROCYSTIN-3"/>
    <property type="match status" value="1"/>
</dbReference>
<dbReference type="Gene3D" id="1.25.40.10">
    <property type="entry name" value="Tetratricopeptide repeat domain"/>
    <property type="match status" value="7"/>
</dbReference>
<gene>
    <name evidence="5" type="ORF">FA15DRAFT_664732</name>
</gene>
<feature type="region of interest" description="Disordered" evidence="3">
    <location>
        <begin position="15"/>
        <end position="37"/>
    </location>
</feature>
<dbReference type="STRING" id="230819.A0A5C3L8M9"/>
<dbReference type="EMBL" id="ML210152">
    <property type="protein sequence ID" value="TFK29055.1"/>
    <property type="molecule type" value="Genomic_DNA"/>
</dbReference>
<keyword evidence="6" id="KW-1185">Reference proteome</keyword>
<dbReference type="Pfam" id="PF24883">
    <property type="entry name" value="NPHP3_N"/>
    <property type="match status" value="1"/>
</dbReference>
<feature type="compositionally biased region" description="Low complexity" evidence="3">
    <location>
        <begin position="1663"/>
        <end position="1677"/>
    </location>
</feature>
<evidence type="ECO:0000256" key="2">
    <source>
        <dbReference type="ARBA" id="ARBA00022803"/>
    </source>
</evidence>
<feature type="region of interest" description="Disordered" evidence="3">
    <location>
        <begin position="1645"/>
        <end position="1677"/>
    </location>
</feature>
<dbReference type="Pfam" id="PF13374">
    <property type="entry name" value="TPR_10"/>
    <property type="match status" value="5"/>
</dbReference>
<evidence type="ECO:0000313" key="6">
    <source>
        <dbReference type="Proteomes" id="UP000307440"/>
    </source>
</evidence>
<dbReference type="Gene3D" id="3.40.50.300">
    <property type="entry name" value="P-loop containing nucleotide triphosphate hydrolases"/>
    <property type="match status" value="1"/>
</dbReference>
<dbReference type="InterPro" id="IPR011990">
    <property type="entry name" value="TPR-like_helical_dom_sf"/>
</dbReference>
<keyword evidence="1" id="KW-0677">Repeat</keyword>
<dbReference type="PANTHER" id="PTHR45641">
    <property type="entry name" value="TETRATRICOPEPTIDE REPEAT PROTEIN (AFU_ORTHOLOGUE AFUA_6G03870)"/>
    <property type="match status" value="1"/>
</dbReference>
<organism evidence="5 6">
    <name type="scientific">Coprinopsis marcescibilis</name>
    <name type="common">Agaric fungus</name>
    <name type="synonym">Psathyrella marcescibilis</name>
    <dbReference type="NCBI Taxonomy" id="230819"/>
    <lineage>
        <taxon>Eukaryota</taxon>
        <taxon>Fungi</taxon>
        <taxon>Dikarya</taxon>
        <taxon>Basidiomycota</taxon>
        <taxon>Agaricomycotina</taxon>
        <taxon>Agaricomycetes</taxon>
        <taxon>Agaricomycetidae</taxon>
        <taxon>Agaricales</taxon>
        <taxon>Agaricineae</taxon>
        <taxon>Psathyrellaceae</taxon>
        <taxon>Coprinopsis</taxon>
    </lineage>
</organism>
<name>A0A5C3L8M9_COPMA</name>
<keyword evidence="2" id="KW-0802">TPR repeat</keyword>
<feature type="domain" description="Nephrocystin 3-like N-terminal" evidence="4">
    <location>
        <begin position="114"/>
        <end position="269"/>
    </location>
</feature>
<sequence length="1677" mass="187274">MFKIVKLRQRIHKWGQNKDVEHNKGTVSKSEAPLKNSPGAQAFTGARDVNLNNVAMSVVGGDMHVTNINHHHNQDSRTDIEIHEAIRRLADPTGCSWDPARTCFAGTRELQINEISSWTQTRQVGPSGAKVLVVADSVGSGKSALAHTVCEHARKQKTFLAGFFFNQMEQQSTPSNMLATLIRGLCNIDDKVKRAIGEILAKDNSLALAQPIQQFEEIILPIVPLLPSDRHFVVVVDALDEERDPVILEILRNWVSRLPPSFRFIVTTRPEQRIMGYLDKQPHVLRFAQGLTGKANQDDVKTFIKAQLENASYGPDVTPELLDAFVAKTEGLFLWAKTVLSHLADTFDPVAELEDIVHGKSSHWQEDGEAAQKLEDLYLRILSKLKWTDRRFVEKYKIIMGALVVIKDSLTPDGLAAIYSQQGITLNDIHRICTLLHPLLQNYSPNNSQQPFRLLHLSVQEYLTQRAPSPYRLESEEHDSTLSWLALNVLKKELNPTNVPILGYSDGDWISNLSKRPPSIPLLLRDAISEQLRYSSQFVGEHTLSMAVDGIHQPHIHLLRDLVFEPRHILEITASLGTVIKIAPLRKRAKELLSDAGFGNEVIRYSAKIYLAIADCLNAAARFGEAYPIAEDTVVLYRQLAKSDHQDSSLEQETAYALEVLAFSLDSLNLREEGIPIAAEGLEIARRLAEEDIETHRPLLARLLHTQGVIYNHLKRHQEALETDTEAVKLYRILYERDEVFGGYLAWSLYNLSAELSACDRTEEALPFAKECVDIWRRRSSNDPDLETNLAHALQIYAVRFTDCDKAQDAIEPGQEAVAIRRKLAATKPDTYEQPLSDALNALTITFSKLGKHTEALEMAEEVVTIRRRLAAKDLENDEATLGFSLTRLSSCLDSCNREEDALRASQESLQIFRRLSQGDPVKFDADLAVALQNKAVYSANLKKYDEALELDLEAIAVNRRLTEQDPKHGQHLASTLHNSASHFELSGRKGEAIAHIKEAIKILRRLVAESPTQFEPDLCNSLHSLGIYLSNSESIDVYREVVEIRTRLALTRPARFNPPLSQSLYNLAWGLSTAGNVDEAMPFIQESIAIRRRLSAEDPASFVAESNLSSSLHGYAIHLTRSRKYEEAIEAEKECISIRTKLAAINPGEIEEGFAESLHNIACDLGKLSRYAEALPYLEQGIEIRRRLAVPATDHLLADSLHNYFIYLSYEDELDKSILFGEEALVVRRRAAAGGDPTRLRELASTLHIQSSNFKQKGRLDDAVLHSEEAISTIRKLLVDDPTTFEPLLGNYLHTHAIHLSVSGKVAEAVDATEEAVVIRRKLAASDPEQYETDLSLSLHNLAIDLSGCGRNEEAVRATEERITVLRRLVLTQLATYEPALATALHLKALYLAFCNKNADALEPNYEGLEIRRRLASVDPVQFDSALEATLHNICCDLNLCNRFSDTLPYYEELIAVRRRLVVVDPARYQYTLSTALYNYSSLLGDQKRYPEAVEACKEGVDIRRQLAANDRAYEVNLAYSLNQYSWYLAFCPGCETDAVVPGEECVAICRSLAVGDPSMETDLANSLDTLANALNANKRYEEGAVASREGVEIYRASAAGFPDYIAASLLRVYAVALVNSGNREGALEAVREALIVYQRMHDSGNTSRESEHKEATAMFESLSSTSSVVSDTSTS</sequence>
<proteinExistence type="predicted"/>
<dbReference type="SMART" id="SM00028">
    <property type="entry name" value="TPR"/>
    <property type="match status" value="9"/>
</dbReference>
<reference evidence="5 6" key="1">
    <citation type="journal article" date="2019" name="Nat. Ecol. Evol.">
        <title>Megaphylogeny resolves global patterns of mushroom evolution.</title>
        <authorList>
            <person name="Varga T."/>
            <person name="Krizsan K."/>
            <person name="Foldi C."/>
            <person name="Dima B."/>
            <person name="Sanchez-Garcia M."/>
            <person name="Sanchez-Ramirez S."/>
            <person name="Szollosi G.J."/>
            <person name="Szarkandi J.G."/>
            <person name="Papp V."/>
            <person name="Albert L."/>
            <person name="Andreopoulos W."/>
            <person name="Angelini C."/>
            <person name="Antonin V."/>
            <person name="Barry K.W."/>
            <person name="Bougher N.L."/>
            <person name="Buchanan P."/>
            <person name="Buyck B."/>
            <person name="Bense V."/>
            <person name="Catcheside P."/>
            <person name="Chovatia M."/>
            <person name="Cooper J."/>
            <person name="Damon W."/>
            <person name="Desjardin D."/>
            <person name="Finy P."/>
            <person name="Geml J."/>
            <person name="Haridas S."/>
            <person name="Hughes K."/>
            <person name="Justo A."/>
            <person name="Karasinski D."/>
            <person name="Kautmanova I."/>
            <person name="Kiss B."/>
            <person name="Kocsube S."/>
            <person name="Kotiranta H."/>
            <person name="LaButti K.M."/>
            <person name="Lechner B.E."/>
            <person name="Liimatainen K."/>
            <person name="Lipzen A."/>
            <person name="Lukacs Z."/>
            <person name="Mihaltcheva S."/>
            <person name="Morgado L.N."/>
            <person name="Niskanen T."/>
            <person name="Noordeloos M.E."/>
            <person name="Ohm R.A."/>
            <person name="Ortiz-Santana B."/>
            <person name="Ovrebo C."/>
            <person name="Racz N."/>
            <person name="Riley R."/>
            <person name="Savchenko A."/>
            <person name="Shiryaev A."/>
            <person name="Soop K."/>
            <person name="Spirin V."/>
            <person name="Szebenyi C."/>
            <person name="Tomsovsky M."/>
            <person name="Tulloss R.E."/>
            <person name="Uehling J."/>
            <person name="Grigoriev I.V."/>
            <person name="Vagvolgyi C."/>
            <person name="Papp T."/>
            <person name="Martin F.M."/>
            <person name="Miettinen O."/>
            <person name="Hibbett D.S."/>
            <person name="Nagy L.G."/>
        </authorList>
    </citation>
    <scope>NUCLEOTIDE SEQUENCE [LARGE SCALE GENOMIC DNA]</scope>
    <source>
        <strain evidence="5 6">CBS 121175</strain>
    </source>
</reference>
<evidence type="ECO:0000259" key="4">
    <source>
        <dbReference type="Pfam" id="PF24883"/>
    </source>
</evidence>
<dbReference type="InterPro" id="IPR027417">
    <property type="entry name" value="P-loop_NTPase"/>
</dbReference>
<dbReference type="SUPFAM" id="SSF52540">
    <property type="entry name" value="P-loop containing nucleoside triphosphate hydrolases"/>
    <property type="match status" value="1"/>
</dbReference>
<evidence type="ECO:0000256" key="3">
    <source>
        <dbReference type="SAM" id="MobiDB-lite"/>
    </source>
</evidence>
<evidence type="ECO:0000313" key="5">
    <source>
        <dbReference type="EMBL" id="TFK29055.1"/>
    </source>
</evidence>
<dbReference type="SUPFAM" id="SSF48452">
    <property type="entry name" value="TPR-like"/>
    <property type="match status" value="5"/>
</dbReference>
<evidence type="ECO:0000256" key="1">
    <source>
        <dbReference type="ARBA" id="ARBA00022737"/>
    </source>
</evidence>
<dbReference type="Proteomes" id="UP000307440">
    <property type="component" value="Unassembled WGS sequence"/>
</dbReference>
<dbReference type="InterPro" id="IPR056884">
    <property type="entry name" value="NPHP3-like_N"/>
</dbReference>
<accession>A0A5C3L8M9</accession>
<dbReference type="InterPro" id="IPR019734">
    <property type="entry name" value="TPR_rpt"/>
</dbReference>